<comment type="caution">
    <text evidence="1">The sequence shown here is derived from an EMBL/GenBank/DDBJ whole genome shotgun (WGS) entry which is preliminary data.</text>
</comment>
<dbReference type="EMBL" id="CAJVPL010002631">
    <property type="protein sequence ID" value="CAG8615855.1"/>
    <property type="molecule type" value="Genomic_DNA"/>
</dbReference>
<dbReference type="AlphaFoldDB" id="A0A9N9GP59"/>
<dbReference type="InterPro" id="IPR036910">
    <property type="entry name" value="HMG_box_dom_sf"/>
</dbReference>
<name>A0A9N9GP59_9GLOM</name>
<evidence type="ECO:0000313" key="2">
    <source>
        <dbReference type="Proteomes" id="UP000789831"/>
    </source>
</evidence>
<dbReference type="OrthoDB" id="6247875at2759"/>
<sequence>MATTSIITTTSVQQTIIDNIVSTMSEHDKKMFHNPPYNYSYLWISFLHPPKERDISKECGAEWKSQPSKVKKYFDLLQRIAFKKHKIMYPNYKYSSKEKRIFSNPSFIDVSSSSSNSATMNLAESSTIFDFSLLQPSQYTPIDIRQLDFYLNRLMPFITTASSLTQDPINIPEDFSLASLSSLSSSNELNTDYNNFVDVLGSTCTTNNNTFNEISLDQLDVSQTNNPLNCAEHDYLFVETNSKEIIDDCINITQIDEF</sequence>
<keyword evidence="2" id="KW-1185">Reference proteome</keyword>
<gene>
    <name evidence="1" type="ORF">AGERDE_LOCUS9826</name>
</gene>
<accession>A0A9N9GP59</accession>
<dbReference type="Proteomes" id="UP000789831">
    <property type="component" value="Unassembled WGS sequence"/>
</dbReference>
<evidence type="ECO:0000313" key="1">
    <source>
        <dbReference type="EMBL" id="CAG8615855.1"/>
    </source>
</evidence>
<protein>
    <submittedName>
        <fullName evidence="1">328_t:CDS:1</fullName>
    </submittedName>
</protein>
<reference evidence="1" key="1">
    <citation type="submission" date="2021-06" db="EMBL/GenBank/DDBJ databases">
        <authorList>
            <person name="Kallberg Y."/>
            <person name="Tangrot J."/>
            <person name="Rosling A."/>
        </authorList>
    </citation>
    <scope>NUCLEOTIDE SEQUENCE</scope>
    <source>
        <strain evidence="1">MT106</strain>
    </source>
</reference>
<dbReference type="SUPFAM" id="SSF47095">
    <property type="entry name" value="HMG-box"/>
    <property type="match status" value="1"/>
</dbReference>
<dbReference type="Gene3D" id="1.10.30.10">
    <property type="entry name" value="High mobility group box domain"/>
    <property type="match status" value="1"/>
</dbReference>
<proteinExistence type="predicted"/>
<organism evidence="1 2">
    <name type="scientific">Ambispora gerdemannii</name>
    <dbReference type="NCBI Taxonomy" id="144530"/>
    <lineage>
        <taxon>Eukaryota</taxon>
        <taxon>Fungi</taxon>
        <taxon>Fungi incertae sedis</taxon>
        <taxon>Mucoromycota</taxon>
        <taxon>Glomeromycotina</taxon>
        <taxon>Glomeromycetes</taxon>
        <taxon>Archaeosporales</taxon>
        <taxon>Ambisporaceae</taxon>
        <taxon>Ambispora</taxon>
    </lineage>
</organism>
<feature type="non-terminal residue" evidence="1">
    <location>
        <position position="258"/>
    </location>
</feature>